<dbReference type="PIRSF" id="PIRSF026671">
    <property type="entry name" value="AA_dipeptidase"/>
    <property type="match status" value="1"/>
</dbReference>
<feature type="active site" description="Proton donor/acceptor" evidence="9">
    <location>
        <position position="200"/>
    </location>
</feature>
<sequence>MKNYCFIFILFITQWCFAQLPEGFVYAKSIIPDLVEELRYCTENNFVGEAIDGYEKPVIIMTLQTAHALKKVQEDLKKEGLGIKVFDAYRPQQAVNHFVRWAKVEHDTVMKQTYYPDVKKRNLIPAGYIASKSRHSSGSTLDVTIINLSTGEELDMGSPYDFFGQKSWVKAPHLDKEHRKNRDVLQKVMAKHGFRNYMQEWWHFTLRGEPFKNKYFDFIVR</sequence>
<dbReference type="GO" id="GO:0008237">
    <property type="term" value="F:metallopeptidase activity"/>
    <property type="evidence" value="ECO:0007669"/>
    <property type="project" value="UniProtKB-KW"/>
</dbReference>
<keyword evidence="6 9" id="KW-0224">Dipeptidase</keyword>
<evidence type="ECO:0000256" key="5">
    <source>
        <dbReference type="ARBA" id="ARBA00022833"/>
    </source>
</evidence>
<organism evidence="11 12">
    <name type="scientific">Aurantibacter aestuarii</name>
    <dbReference type="NCBI Taxonomy" id="1266046"/>
    <lineage>
        <taxon>Bacteria</taxon>
        <taxon>Pseudomonadati</taxon>
        <taxon>Bacteroidota</taxon>
        <taxon>Flavobacteriia</taxon>
        <taxon>Flavobacteriales</taxon>
        <taxon>Flavobacteriaceae</taxon>
        <taxon>Aurantibacter</taxon>
    </lineage>
</organism>
<evidence type="ECO:0000256" key="6">
    <source>
        <dbReference type="ARBA" id="ARBA00022997"/>
    </source>
</evidence>
<dbReference type="PANTHER" id="PTHR43126">
    <property type="entry name" value="D-ALANYL-D-ALANINE DIPEPTIDASE"/>
    <property type="match status" value="1"/>
</dbReference>
<feature type="site" description="Transition state stabilizer" evidence="9">
    <location>
        <position position="90"/>
    </location>
</feature>
<keyword evidence="3 9" id="KW-0479">Metal-binding</keyword>
<feature type="binding site" evidence="9">
    <location>
        <position position="203"/>
    </location>
    <ligand>
        <name>Zn(2+)</name>
        <dbReference type="ChEBI" id="CHEBI:29105"/>
        <note>catalytic</note>
    </ligand>
</feature>
<dbReference type="HAMAP" id="MF_01924">
    <property type="entry name" value="A_A_dipeptidase"/>
    <property type="match status" value="1"/>
</dbReference>
<comment type="function">
    <text evidence="9 10">Catalyzes hydrolysis of the D-alanyl-D-alanine dipeptide.</text>
</comment>
<keyword evidence="7 9" id="KW-0482">Metalloprotease</keyword>
<proteinExistence type="inferred from homology"/>
<evidence type="ECO:0000256" key="1">
    <source>
        <dbReference type="ARBA" id="ARBA00001362"/>
    </source>
</evidence>
<dbReference type="AlphaFoldDB" id="A0A2T1N4T1"/>
<dbReference type="Proteomes" id="UP000238426">
    <property type="component" value="Unassembled WGS sequence"/>
</dbReference>
<comment type="cofactor">
    <cofactor evidence="9">
        <name>Zn(2+)</name>
        <dbReference type="ChEBI" id="CHEBI:29105"/>
    </cofactor>
    <text evidence="9">Binds 1 zinc ion per subunit.</text>
</comment>
<evidence type="ECO:0000256" key="10">
    <source>
        <dbReference type="PIRNR" id="PIRNR026671"/>
    </source>
</evidence>
<feature type="binding site" evidence="9">
    <location>
        <position position="142"/>
    </location>
    <ligand>
        <name>Zn(2+)</name>
        <dbReference type="ChEBI" id="CHEBI:29105"/>
        <note>catalytic</note>
    </ligand>
</feature>
<name>A0A2T1N4T1_9FLAO</name>
<dbReference type="GO" id="GO:0160237">
    <property type="term" value="F:D-Ala-D-Ala dipeptidase activity"/>
    <property type="evidence" value="ECO:0007669"/>
    <property type="project" value="UniProtKB-EC"/>
</dbReference>
<protein>
    <recommendedName>
        <fullName evidence="9 10">D-alanyl-D-alanine dipeptidase</fullName>
        <shortName evidence="9 10">D-Ala-D-Ala dipeptidase</shortName>
        <ecNumber evidence="9 10">3.4.13.22</ecNumber>
    </recommendedName>
</protein>
<evidence type="ECO:0000256" key="4">
    <source>
        <dbReference type="ARBA" id="ARBA00022801"/>
    </source>
</evidence>
<keyword evidence="5 9" id="KW-0862">Zinc</keyword>
<feature type="binding site" evidence="9">
    <location>
        <position position="135"/>
    </location>
    <ligand>
        <name>Zn(2+)</name>
        <dbReference type="ChEBI" id="CHEBI:29105"/>
        <note>catalytic</note>
    </ligand>
</feature>
<dbReference type="RefSeq" id="WP_106464019.1">
    <property type="nucleotide sequence ID" value="NZ_PXOQ01000015.1"/>
</dbReference>
<evidence type="ECO:0000256" key="9">
    <source>
        <dbReference type="HAMAP-Rule" id="MF_01924"/>
    </source>
</evidence>
<keyword evidence="4 9" id="KW-0378">Hydrolase</keyword>
<comment type="caution">
    <text evidence="11">The sequence shown here is derived from an EMBL/GenBank/DDBJ whole genome shotgun (WGS) entry which is preliminary data.</text>
</comment>
<dbReference type="Gene3D" id="3.30.1380.10">
    <property type="match status" value="1"/>
</dbReference>
<reference evidence="11 12" key="1">
    <citation type="submission" date="2018-03" db="EMBL/GenBank/DDBJ databases">
        <title>Mesoflavibacter sp. HG37 and Mesoflavibacter sp. HG96 sp.nov., two marine bacteria isolated from seawater of Western Pacific Ocean.</title>
        <authorList>
            <person name="Cheng H."/>
            <person name="Wu Y.-H."/>
            <person name="Guo L.-L."/>
            <person name="Xu X.-W."/>
        </authorList>
    </citation>
    <scope>NUCLEOTIDE SEQUENCE [LARGE SCALE GENOMIC DNA]</scope>
    <source>
        <strain evidence="11 12">KCTC 32269</strain>
    </source>
</reference>
<dbReference type="GO" id="GO:0071555">
    <property type="term" value="P:cell wall organization"/>
    <property type="evidence" value="ECO:0007669"/>
    <property type="project" value="UniProtKB-KW"/>
</dbReference>
<evidence type="ECO:0000256" key="2">
    <source>
        <dbReference type="ARBA" id="ARBA00022670"/>
    </source>
</evidence>
<evidence type="ECO:0000313" key="12">
    <source>
        <dbReference type="Proteomes" id="UP000238426"/>
    </source>
</evidence>
<dbReference type="GO" id="GO:0006508">
    <property type="term" value="P:proteolysis"/>
    <property type="evidence" value="ECO:0007669"/>
    <property type="project" value="UniProtKB-KW"/>
</dbReference>
<gene>
    <name evidence="11" type="ORF">C7H52_11330</name>
</gene>
<keyword evidence="12" id="KW-1185">Reference proteome</keyword>
<evidence type="ECO:0000256" key="3">
    <source>
        <dbReference type="ARBA" id="ARBA00022723"/>
    </source>
</evidence>
<dbReference type="Pfam" id="PF01427">
    <property type="entry name" value="Peptidase_M15"/>
    <property type="match status" value="1"/>
</dbReference>
<dbReference type="GO" id="GO:0008270">
    <property type="term" value="F:zinc ion binding"/>
    <property type="evidence" value="ECO:0007669"/>
    <property type="project" value="UniProtKB-UniRule"/>
</dbReference>
<dbReference type="EMBL" id="PXOQ01000015">
    <property type="protein sequence ID" value="PSG86281.1"/>
    <property type="molecule type" value="Genomic_DNA"/>
</dbReference>
<comment type="catalytic activity">
    <reaction evidence="1 9 10">
        <text>D-alanyl-D-alanine + H2O = 2 D-alanine</text>
        <dbReference type="Rhea" id="RHEA:20661"/>
        <dbReference type="ChEBI" id="CHEBI:15377"/>
        <dbReference type="ChEBI" id="CHEBI:57416"/>
        <dbReference type="ChEBI" id="CHEBI:57822"/>
        <dbReference type="EC" id="3.4.13.22"/>
    </reaction>
</comment>
<dbReference type="OrthoDB" id="9801430at2"/>
<dbReference type="InterPro" id="IPR000755">
    <property type="entry name" value="A_A_dipeptidase"/>
</dbReference>
<accession>A0A2T1N4T1</accession>
<evidence type="ECO:0000256" key="8">
    <source>
        <dbReference type="ARBA" id="ARBA00023316"/>
    </source>
</evidence>
<dbReference type="PANTHER" id="PTHR43126:SF1">
    <property type="entry name" value="D-ALANYL-D-ALANINE DIPEPTIDASE"/>
    <property type="match status" value="1"/>
</dbReference>
<evidence type="ECO:0000313" key="11">
    <source>
        <dbReference type="EMBL" id="PSG86281.1"/>
    </source>
</evidence>
<dbReference type="EC" id="3.4.13.22" evidence="9 10"/>
<keyword evidence="8 10" id="KW-0961">Cell wall biogenesis/degradation</keyword>
<dbReference type="CDD" id="cd14817">
    <property type="entry name" value="D-Ala-D-Ala_dipeptidase_VanX"/>
    <property type="match status" value="1"/>
</dbReference>
<keyword evidence="2 9" id="KW-0645">Protease</keyword>
<evidence type="ECO:0000256" key="7">
    <source>
        <dbReference type="ARBA" id="ARBA00023049"/>
    </source>
</evidence>
<dbReference type="InterPro" id="IPR009045">
    <property type="entry name" value="Zn_M74/Hedgehog-like"/>
</dbReference>
<dbReference type="SUPFAM" id="SSF55166">
    <property type="entry name" value="Hedgehog/DD-peptidase"/>
    <property type="match status" value="1"/>
</dbReference>
<comment type="similarity">
    <text evidence="9 10">Belongs to the peptidase M15D family.</text>
</comment>